<evidence type="ECO:0000256" key="1">
    <source>
        <dbReference type="ARBA" id="ARBA00004141"/>
    </source>
</evidence>
<dbReference type="Pfam" id="PF07885">
    <property type="entry name" value="Ion_trans_2"/>
    <property type="match status" value="2"/>
</dbReference>
<name>A0A9D4ARR0_9SAUR</name>
<accession>A0A9D4ARR0</accession>
<dbReference type="GO" id="GO:0030322">
    <property type="term" value="P:stabilization of membrane potential"/>
    <property type="evidence" value="ECO:0007669"/>
    <property type="project" value="TreeGrafter"/>
</dbReference>
<evidence type="ECO:0000256" key="7">
    <source>
        <dbReference type="ARBA" id="ARBA00023136"/>
    </source>
</evidence>
<evidence type="ECO:0000256" key="6">
    <source>
        <dbReference type="ARBA" id="ARBA00023065"/>
    </source>
</evidence>
<comment type="caution">
    <text evidence="13">The sequence shown here is derived from an EMBL/GenBank/DDBJ whole genome shotgun (WGS) entry which is preliminary data.</text>
</comment>
<keyword evidence="2 9" id="KW-0813">Transport</keyword>
<dbReference type="Proteomes" id="UP000827986">
    <property type="component" value="Unassembled WGS sequence"/>
</dbReference>
<keyword evidence="8 9" id="KW-0407">Ion channel</keyword>
<evidence type="ECO:0000256" key="8">
    <source>
        <dbReference type="ARBA" id="ARBA00023303"/>
    </source>
</evidence>
<evidence type="ECO:0000256" key="9">
    <source>
        <dbReference type="RuleBase" id="RU003857"/>
    </source>
</evidence>
<organism evidence="13 14">
    <name type="scientific">Mauremys mutica</name>
    <name type="common">yellowpond turtle</name>
    <dbReference type="NCBI Taxonomy" id="74926"/>
    <lineage>
        <taxon>Eukaryota</taxon>
        <taxon>Metazoa</taxon>
        <taxon>Chordata</taxon>
        <taxon>Craniata</taxon>
        <taxon>Vertebrata</taxon>
        <taxon>Euteleostomi</taxon>
        <taxon>Archelosauria</taxon>
        <taxon>Testudinata</taxon>
        <taxon>Testudines</taxon>
        <taxon>Cryptodira</taxon>
        <taxon>Durocryptodira</taxon>
        <taxon>Testudinoidea</taxon>
        <taxon>Geoemydidae</taxon>
        <taxon>Geoemydinae</taxon>
        <taxon>Mauremys</taxon>
    </lineage>
</organism>
<dbReference type="PANTHER" id="PTHR11003">
    <property type="entry name" value="POTASSIUM CHANNEL, SUBFAMILY K"/>
    <property type="match status" value="1"/>
</dbReference>
<proteinExistence type="inferred from homology"/>
<evidence type="ECO:0000256" key="3">
    <source>
        <dbReference type="ARBA" id="ARBA00022692"/>
    </source>
</evidence>
<dbReference type="GO" id="GO:0022841">
    <property type="term" value="F:potassium ion leak channel activity"/>
    <property type="evidence" value="ECO:0007669"/>
    <property type="project" value="TreeGrafter"/>
</dbReference>
<evidence type="ECO:0000256" key="10">
    <source>
        <dbReference type="SAM" id="MobiDB-lite"/>
    </source>
</evidence>
<dbReference type="SUPFAM" id="SSF81324">
    <property type="entry name" value="Voltage-gated potassium channels"/>
    <property type="match status" value="2"/>
</dbReference>
<dbReference type="InterPro" id="IPR013099">
    <property type="entry name" value="K_chnl_dom"/>
</dbReference>
<dbReference type="Gene3D" id="1.10.287.70">
    <property type="match status" value="1"/>
</dbReference>
<protein>
    <recommendedName>
        <fullName evidence="12">Potassium channel domain-containing protein</fullName>
    </recommendedName>
</protein>
<keyword evidence="5 11" id="KW-1133">Transmembrane helix</keyword>
<feature type="transmembrane region" description="Helical" evidence="11">
    <location>
        <begin position="220"/>
        <end position="238"/>
    </location>
</feature>
<reference evidence="13" key="1">
    <citation type="submission" date="2021-09" db="EMBL/GenBank/DDBJ databases">
        <title>The genome of Mauremys mutica provides insights into the evolution of semi-aquatic lifestyle.</title>
        <authorList>
            <person name="Gong S."/>
            <person name="Gao Y."/>
        </authorList>
    </citation>
    <scope>NUCLEOTIDE SEQUENCE</scope>
    <source>
        <strain evidence="13">MM-2020</strain>
        <tissue evidence="13">Muscle</tissue>
    </source>
</reference>
<dbReference type="GO" id="GO:0015271">
    <property type="term" value="F:outward rectifier potassium channel activity"/>
    <property type="evidence" value="ECO:0007669"/>
    <property type="project" value="TreeGrafter"/>
</dbReference>
<keyword evidence="6 9" id="KW-0406">Ion transport</keyword>
<dbReference type="PRINTS" id="PR01333">
    <property type="entry name" value="2POREKCHANEL"/>
</dbReference>
<feature type="transmembrane region" description="Helical" evidence="11">
    <location>
        <begin position="430"/>
        <end position="451"/>
    </location>
</feature>
<feature type="transmembrane region" description="Helical" evidence="11">
    <location>
        <begin position="406"/>
        <end position="424"/>
    </location>
</feature>
<keyword evidence="7 11" id="KW-0472">Membrane</keyword>
<sequence length="481" mass="55296">MFSTRNAFAAKPPRESPAQISGVARGTAQELLACQRHRHNTNGPEMAPHTVLVRPRPFYTREEVTCDYLCKRVGSSKKHLQPSKSHKSLKAVDVDAVVDKPVQRPKQIRSVSVSYGMIYAFLGAVMFSHIEGNRNCNESKEYKDFMLKLWNLSKDLTENMTENEKIFKKRVHDLFTKAKSEWFADPKEQWSFLGSLFFCCTVFTTVGYGHSYPVTKVGKYLCMLYALFGIPLMFLVLTDLGDILATILTRSYNEFRKLQSKMLACKPAKLCSGCICKKNNEIKTGSSLLMQHKIVIQEPLSITEVLKSQSSVKRKSLQYRNAEIFEMLIARENQYLMPPRINKFERWSSCPELDSGKMTCVIENFGKELEKLDVPILLMALIVFAYISCAAAILPKWEKHMNFEEAFYFCFITLTTIGFGDIHLEHPNFFLFFSLYIVIGMEIVIIAFKLGQERLIGLYRKVISYVSKKTSRQYEKYPCKK</sequence>
<dbReference type="EMBL" id="JAHDVG010000486">
    <property type="protein sequence ID" value="KAH1168463.1"/>
    <property type="molecule type" value="Genomic_DNA"/>
</dbReference>
<evidence type="ECO:0000256" key="5">
    <source>
        <dbReference type="ARBA" id="ARBA00022989"/>
    </source>
</evidence>
<evidence type="ECO:0000256" key="11">
    <source>
        <dbReference type="SAM" id="Phobius"/>
    </source>
</evidence>
<evidence type="ECO:0000313" key="13">
    <source>
        <dbReference type="EMBL" id="KAH1168463.1"/>
    </source>
</evidence>
<comment type="subcellular location">
    <subcellularLocation>
        <location evidence="1">Membrane</location>
        <topology evidence="1">Multi-pass membrane protein</topology>
    </subcellularLocation>
</comment>
<dbReference type="InterPro" id="IPR003280">
    <property type="entry name" value="2pore_dom_K_chnl"/>
</dbReference>
<dbReference type="GO" id="GO:0005886">
    <property type="term" value="C:plasma membrane"/>
    <property type="evidence" value="ECO:0007669"/>
    <property type="project" value="TreeGrafter"/>
</dbReference>
<feature type="domain" description="Potassium channel" evidence="12">
    <location>
        <begin position="384"/>
        <end position="452"/>
    </location>
</feature>
<keyword evidence="4" id="KW-0630">Potassium</keyword>
<feature type="domain" description="Potassium channel" evidence="12">
    <location>
        <begin position="185"/>
        <end position="244"/>
    </location>
</feature>
<feature type="region of interest" description="Disordered" evidence="10">
    <location>
        <begin position="1"/>
        <end position="21"/>
    </location>
</feature>
<feature type="transmembrane region" description="Helical" evidence="11">
    <location>
        <begin position="190"/>
        <end position="208"/>
    </location>
</feature>
<evidence type="ECO:0000256" key="2">
    <source>
        <dbReference type="ARBA" id="ARBA00022448"/>
    </source>
</evidence>
<dbReference type="PANTHER" id="PTHR11003:SF346">
    <property type="entry name" value="POTASSIUM CHANNEL SUBFAMILY K MEMBER 18"/>
    <property type="match status" value="1"/>
</dbReference>
<evidence type="ECO:0000256" key="4">
    <source>
        <dbReference type="ARBA" id="ARBA00022958"/>
    </source>
</evidence>
<keyword evidence="14" id="KW-1185">Reference proteome</keyword>
<keyword evidence="3 9" id="KW-0812">Transmembrane</keyword>
<feature type="transmembrane region" description="Helical" evidence="11">
    <location>
        <begin position="113"/>
        <end position="130"/>
    </location>
</feature>
<feature type="transmembrane region" description="Helical" evidence="11">
    <location>
        <begin position="374"/>
        <end position="394"/>
    </location>
</feature>
<comment type="similarity">
    <text evidence="9">Belongs to the two pore domain potassium channel (TC 1.A.1.8) family.</text>
</comment>
<dbReference type="AlphaFoldDB" id="A0A9D4ARR0"/>
<evidence type="ECO:0000259" key="12">
    <source>
        <dbReference type="Pfam" id="PF07885"/>
    </source>
</evidence>
<evidence type="ECO:0000313" key="14">
    <source>
        <dbReference type="Proteomes" id="UP000827986"/>
    </source>
</evidence>
<gene>
    <name evidence="13" type="ORF">KIL84_003946</name>
</gene>